<dbReference type="AlphaFoldDB" id="A0AAV5TMI5"/>
<evidence type="ECO:0000313" key="3">
    <source>
        <dbReference type="Proteomes" id="UP001432027"/>
    </source>
</evidence>
<sequence>DPSQSGRSLMGMAESGIFNLTFLAMTGVVLFTGSRMYSAIKKSVYSRRAKERQMHLFRMLIAQAVSPLCFIFVPPIVDASSVTFNYVLPYSVCIFKAILVFLFPIANPLIILIFTEDYRKYICRRSKRAPTYSLSHISVGNPKASVLSVTGKVSPI</sequence>
<keyword evidence="1" id="KW-0812">Transmembrane</keyword>
<reference evidence="2" key="1">
    <citation type="submission" date="2023-10" db="EMBL/GenBank/DDBJ databases">
        <title>Genome assembly of Pristionchus species.</title>
        <authorList>
            <person name="Yoshida K."/>
            <person name="Sommer R.J."/>
        </authorList>
    </citation>
    <scope>NUCLEOTIDE SEQUENCE</scope>
    <source>
        <strain evidence="2">RS0144</strain>
    </source>
</reference>
<evidence type="ECO:0008006" key="4">
    <source>
        <dbReference type="Google" id="ProtNLM"/>
    </source>
</evidence>
<feature type="transmembrane region" description="Helical" evidence="1">
    <location>
        <begin position="16"/>
        <end position="34"/>
    </location>
</feature>
<organism evidence="2 3">
    <name type="scientific">Pristionchus entomophagus</name>
    <dbReference type="NCBI Taxonomy" id="358040"/>
    <lineage>
        <taxon>Eukaryota</taxon>
        <taxon>Metazoa</taxon>
        <taxon>Ecdysozoa</taxon>
        <taxon>Nematoda</taxon>
        <taxon>Chromadorea</taxon>
        <taxon>Rhabditida</taxon>
        <taxon>Rhabditina</taxon>
        <taxon>Diplogasteromorpha</taxon>
        <taxon>Diplogasteroidea</taxon>
        <taxon>Neodiplogasteridae</taxon>
        <taxon>Pristionchus</taxon>
    </lineage>
</organism>
<feature type="transmembrane region" description="Helical" evidence="1">
    <location>
        <begin position="89"/>
        <end position="115"/>
    </location>
</feature>
<dbReference type="PANTHER" id="PTHR46178:SF9">
    <property type="entry name" value="SEVEN TM RECEPTOR"/>
    <property type="match status" value="1"/>
</dbReference>
<proteinExistence type="predicted"/>
<dbReference type="PANTHER" id="PTHR46178">
    <property type="entry name" value="SEVEN TM RECEPTOR"/>
    <property type="match status" value="1"/>
</dbReference>
<dbReference type="EMBL" id="BTSX01000004">
    <property type="protein sequence ID" value="GMS95433.1"/>
    <property type="molecule type" value="Genomic_DNA"/>
</dbReference>
<keyword evidence="1" id="KW-0472">Membrane</keyword>
<name>A0AAV5TMI5_9BILA</name>
<dbReference type="InterPro" id="IPR019428">
    <property type="entry name" value="7TM_GPCR_serpentine_rcpt_Str"/>
</dbReference>
<evidence type="ECO:0000256" key="1">
    <source>
        <dbReference type="SAM" id="Phobius"/>
    </source>
</evidence>
<gene>
    <name evidence="2" type="ORF">PENTCL1PPCAC_17608</name>
</gene>
<comment type="caution">
    <text evidence="2">The sequence shown here is derived from an EMBL/GenBank/DDBJ whole genome shotgun (WGS) entry which is preliminary data.</text>
</comment>
<accession>A0AAV5TMI5</accession>
<keyword evidence="3" id="KW-1185">Reference proteome</keyword>
<dbReference type="Pfam" id="PF10326">
    <property type="entry name" value="7TM_GPCR_Str"/>
    <property type="match status" value="1"/>
</dbReference>
<dbReference type="Gene3D" id="1.20.1070.10">
    <property type="entry name" value="Rhodopsin 7-helix transmembrane proteins"/>
    <property type="match status" value="1"/>
</dbReference>
<feature type="non-terminal residue" evidence="2">
    <location>
        <position position="1"/>
    </location>
</feature>
<feature type="transmembrane region" description="Helical" evidence="1">
    <location>
        <begin position="55"/>
        <end position="77"/>
    </location>
</feature>
<dbReference type="SUPFAM" id="SSF81321">
    <property type="entry name" value="Family A G protein-coupled receptor-like"/>
    <property type="match status" value="1"/>
</dbReference>
<dbReference type="Proteomes" id="UP001432027">
    <property type="component" value="Unassembled WGS sequence"/>
</dbReference>
<protein>
    <recommendedName>
        <fullName evidence="4">G protein-coupled receptor</fullName>
    </recommendedName>
</protein>
<keyword evidence="1" id="KW-1133">Transmembrane helix</keyword>
<evidence type="ECO:0000313" key="2">
    <source>
        <dbReference type="EMBL" id="GMS95433.1"/>
    </source>
</evidence>